<feature type="non-terminal residue" evidence="1">
    <location>
        <position position="1"/>
    </location>
</feature>
<feature type="non-terminal residue" evidence="1">
    <location>
        <position position="78"/>
    </location>
</feature>
<protein>
    <submittedName>
        <fullName evidence="1">10162_t:CDS:1</fullName>
    </submittedName>
</protein>
<evidence type="ECO:0000313" key="1">
    <source>
        <dbReference type="EMBL" id="CAG8841124.1"/>
    </source>
</evidence>
<comment type="caution">
    <text evidence="1">The sequence shown here is derived from an EMBL/GenBank/DDBJ whole genome shotgun (WGS) entry which is preliminary data.</text>
</comment>
<keyword evidence="2" id="KW-1185">Reference proteome</keyword>
<proteinExistence type="predicted"/>
<name>A0ABN7WUC3_GIGMA</name>
<dbReference type="EMBL" id="CAJVQB010064822">
    <property type="protein sequence ID" value="CAG8841124.1"/>
    <property type="molecule type" value="Genomic_DNA"/>
</dbReference>
<sequence length="78" mass="9035">AITSLEENRLNEIVDTHNLVVKIIKKVRKIGISFGSQIKELEKICIADLETRELKEAFKQRKRNIFVLKLELNSIVTD</sequence>
<evidence type="ECO:0000313" key="2">
    <source>
        <dbReference type="Proteomes" id="UP000789901"/>
    </source>
</evidence>
<dbReference type="Proteomes" id="UP000789901">
    <property type="component" value="Unassembled WGS sequence"/>
</dbReference>
<organism evidence="1 2">
    <name type="scientific">Gigaspora margarita</name>
    <dbReference type="NCBI Taxonomy" id="4874"/>
    <lineage>
        <taxon>Eukaryota</taxon>
        <taxon>Fungi</taxon>
        <taxon>Fungi incertae sedis</taxon>
        <taxon>Mucoromycota</taxon>
        <taxon>Glomeromycotina</taxon>
        <taxon>Glomeromycetes</taxon>
        <taxon>Diversisporales</taxon>
        <taxon>Gigasporaceae</taxon>
        <taxon>Gigaspora</taxon>
    </lineage>
</organism>
<gene>
    <name evidence="1" type="ORF">GMARGA_LOCUS35259</name>
</gene>
<accession>A0ABN7WUC3</accession>
<reference evidence="1 2" key="1">
    <citation type="submission" date="2021-06" db="EMBL/GenBank/DDBJ databases">
        <authorList>
            <person name="Kallberg Y."/>
            <person name="Tangrot J."/>
            <person name="Rosling A."/>
        </authorList>
    </citation>
    <scope>NUCLEOTIDE SEQUENCE [LARGE SCALE GENOMIC DNA]</scope>
    <source>
        <strain evidence="1 2">120-4 pot B 10/14</strain>
    </source>
</reference>